<feature type="domain" description="WW" evidence="3">
    <location>
        <begin position="11"/>
        <end position="31"/>
    </location>
</feature>
<dbReference type="SUPFAM" id="SSF81698">
    <property type="entry name" value="FF domain"/>
    <property type="match status" value="3"/>
</dbReference>
<dbReference type="PROSITE" id="PS50020">
    <property type="entry name" value="WW_DOMAIN_2"/>
    <property type="match status" value="2"/>
</dbReference>
<dbReference type="PANTHER" id="PTHR11864">
    <property type="entry name" value="PRE-MRNA-PROCESSING PROTEIN PRP40"/>
    <property type="match status" value="1"/>
</dbReference>
<dbReference type="Proteomes" id="UP000001357">
    <property type="component" value="Unassembled WGS sequence"/>
</dbReference>
<dbReference type="GO" id="GO:0000398">
    <property type="term" value="P:mRNA splicing, via spliceosome"/>
    <property type="evidence" value="ECO:0000318"/>
    <property type="project" value="GO_Central"/>
</dbReference>
<dbReference type="InterPro" id="IPR002713">
    <property type="entry name" value="FF_domain"/>
</dbReference>
<dbReference type="Gene3D" id="2.20.70.10">
    <property type="match status" value="2"/>
</dbReference>
<dbReference type="InterPro" id="IPR036517">
    <property type="entry name" value="FF_domain_sf"/>
</dbReference>
<organism evidence="4 5">
    <name type="scientific">Monosiga brevicollis</name>
    <name type="common">Choanoflagellate</name>
    <dbReference type="NCBI Taxonomy" id="81824"/>
    <lineage>
        <taxon>Eukaryota</taxon>
        <taxon>Choanoflagellata</taxon>
        <taxon>Craspedida</taxon>
        <taxon>Salpingoecidae</taxon>
        <taxon>Monosiga</taxon>
    </lineage>
</organism>
<dbReference type="Pfam" id="PF00397">
    <property type="entry name" value="WW"/>
    <property type="match status" value="2"/>
</dbReference>
<dbReference type="GO" id="GO:0071004">
    <property type="term" value="C:U2-type prespliceosome"/>
    <property type="evidence" value="ECO:0000318"/>
    <property type="project" value="GO_Central"/>
</dbReference>
<evidence type="ECO:0000256" key="1">
    <source>
        <dbReference type="SAM" id="Coils"/>
    </source>
</evidence>
<dbReference type="SUPFAM" id="SSF51045">
    <property type="entry name" value="WW domain"/>
    <property type="match status" value="2"/>
</dbReference>
<feature type="region of interest" description="Disordered" evidence="2">
    <location>
        <begin position="1"/>
        <end position="53"/>
    </location>
</feature>
<evidence type="ECO:0000313" key="5">
    <source>
        <dbReference type="Proteomes" id="UP000001357"/>
    </source>
</evidence>
<dbReference type="KEGG" id="mbr:MONBRDRAFT_25610"/>
<feature type="region of interest" description="Disordered" evidence="2">
    <location>
        <begin position="70"/>
        <end position="109"/>
    </location>
</feature>
<dbReference type="InterPro" id="IPR036020">
    <property type="entry name" value="WW_dom_sf"/>
</dbReference>
<dbReference type="Pfam" id="PF01846">
    <property type="entry name" value="FF"/>
    <property type="match status" value="2"/>
</dbReference>
<keyword evidence="5" id="KW-1185">Reference proteome</keyword>
<dbReference type="STRING" id="81824.A9V0N3"/>
<dbReference type="InParanoid" id="A9V0N3"/>
<reference evidence="4 5" key="1">
    <citation type="journal article" date="2008" name="Nature">
        <title>The genome of the choanoflagellate Monosiga brevicollis and the origin of metazoans.</title>
        <authorList>
            <consortium name="JGI Sequencing"/>
            <person name="King N."/>
            <person name="Westbrook M.J."/>
            <person name="Young S.L."/>
            <person name="Kuo A."/>
            <person name="Abedin M."/>
            <person name="Chapman J."/>
            <person name="Fairclough S."/>
            <person name="Hellsten U."/>
            <person name="Isogai Y."/>
            <person name="Letunic I."/>
            <person name="Marr M."/>
            <person name="Pincus D."/>
            <person name="Putnam N."/>
            <person name="Rokas A."/>
            <person name="Wright K.J."/>
            <person name="Zuzow R."/>
            <person name="Dirks W."/>
            <person name="Good M."/>
            <person name="Goodstein D."/>
            <person name="Lemons D."/>
            <person name="Li W."/>
            <person name="Lyons J.B."/>
            <person name="Morris A."/>
            <person name="Nichols S."/>
            <person name="Richter D.J."/>
            <person name="Salamov A."/>
            <person name="Bork P."/>
            <person name="Lim W.A."/>
            <person name="Manning G."/>
            <person name="Miller W.T."/>
            <person name="McGinnis W."/>
            <person name="Shapiro H."/>
            <person name="Tjian R."/>
            <person name="Grigoriev I.V."/>
            <person name="Rokhsar D."/>
        </authorList>
    </citation>
    <scope>NUCLEOTIDE SEQUENCE [LARGE SCALE GENOMIC DNA]</scope>
    <source>
        <strain evidence="5">MX1 / ATCC 50154</strain>
    </source>
</reference>
<feature type="compositionally biased region" description="Low complexity" evidence="2">
    <location>
        <begin position="77"/>
        <end position="100"/>
    </location>
</feature>
<dbReference type="GeneID" id="5891404"/>
<dbReference type="OMA" id="HDELNYG"/>
<dbReference type="CDD" id="cd00201">
    <property type="entry name" value="WW"/>
    <property type="match status" value="2"/>
</dbReference>
<feature type="compositionally biased region" description="Polar residues" evidence="2">
    <location>
        <begin position="16"/>
        <end position="26"/>
    </location>
</feature>
<feature type="domain" description="WW" evidence="3">
    <location>
        <begin position="42"/>
        <end position="75"/>
    </location>
</feature>
<feature type="coiled-coil region" evidence="1">
    <location>
        <begin position="237"/>
        <end position="264"/>
    </location>
</feature>
<name>A9V0N3_MONBE</name>
<dbReference type="GO" id="GO:0045292">
    <property type="term" value="P:mRNA cis splicing, via spliceosome"/>
    <property type="evidence" value="ECO:0007669"/>
    <property type="project" value="InterPro"/>
</dbReference>
<dbReference type="GO" id="GO:0005685">
    <property type="term" value="C:U1 snRNP"/>
    <property type="evidence" value="ECO:0000318"/>
    <property type="project" value="GO_Central"/>
</dbReference>
<sequence length="561" mass="64327">MTHSRPHLAQDGRTYYHNTATNETSWNPPPAPAPAPAPAPQQQTPGTWQEARAPDGRVYYYNTVTQATSWEKPAGYATDPAAATSTPATTTSTGAAAATSNKSADEKPEIPEFATKEEAKEAFTKMLYDLECRSNWPWDKIVRACTSDGRFHVLKKGEKKQVWNAWRGKRAKEEKEELRAQAREAREKLKVFFAQQEATGPELRPNEAVDLFRSFPELNSKVLSDREMESIYDEALRVKMDEEKESFRQRAERTEKKFEELLADTPAITEASTWDEIMDALSADPRFKDEPDFAFCWQHSHVPSSQLLSGLTGGSQEDGILDCLVAYERRLDAYSRKKDEEYKAAIDADRREDRKKREAFVELLDQMIKDEIVTANSVWRITYPEMLKHTAYTDMMGVPGTTPLDFFKIRTNELQQTYRRDKALIKDIFKEKDFVVTVTTTGEEFMELLQNDDRVASVSALHLKMIFESMLERALRNQKREAEANRDTREDAFRDLLSRNLIALKADTEWKDVEFMFKDEPSVQAYEKDPETLLKVFRAFLASDPWRSSEGGEPDAKKVKT</sequence>
<dbReference type="InterPro" id="IPR001202">
    <property type="entry name" value="WW_dom"/>
</dbReference>
<evidence type="ECO:0000313" key="4">
    <source>
        <dbReference type="EMBL" id="EDQ88910.1"/>
    </source>
</evidence>
<protein>
    <recommendedName>
        <fullName evidence="3">WW domain-containing protein</fullName>
    </recommendedName>
</protein>
<dbReference type="PROSITE" id="PS01159">
    <property type="entry name" value="WW_DOMAIN_1"/>
    <property type="match status" value="1"/>
</dbReference>
<dbReference type="RefSeq" id="XP_001746015.1">
    <property type="nucleotide sequence ID" value="XM_001745963.1"/>
</dbReference>
<evidence type="ECO:0000259" key="3">
    <source>
        <dbReference type="PROSITE" id="PS50020"/>
    </source>
</evidence>
<keyword evidence="1" id="KW-0175">Coiled coil</keyword>
<dbReference type="Pfam" id="PF25432">
    <property type="entry name" value="FF_PRPF40A"/>
    <property type="match status" value="1"/>
</dbReference>
<gene>
    <name evidence="4" type="ORF">MONBRDRAFT_25610</name>
</gene>
<dbReference type="PANTHER" id="PTHR11864:SF0">
    <property type="entry name" value="PRP40 PRE-MRNA PROCESSING FACTOR 40 HOMOLOG A (YEAST)"/>
    <property type="match status" value="1"/>
</dbReference>
<dbReference type="GO" id="GO:0003723">
    <property type="term" value="F:RNA binding"/>
    <property type="evidence" value="ECO:0000318"/>
    <property type="project" value="GO_Central"/>
</dbReference>
<feature type="compositionally biased region" description="Pro residues" evidence="2">
    <location>
        <begin position="27"/>
        <end position="39"/>
    </location>
</feature>
<evidence type="ECO:0000256" key="2">
    <source>
        <dbReference type="SAM" id="MobiDB-lite"/>
    </source>
</evidence>
<dbReference type="InterPro" id="IPR039726">
    <property type="entry name" value="Prp40-like"/>
</dbReference>
<dbReference type="eggNOG" id="KOG0152">
    <property type="taxonomic scope" value="Eukaryota"/>
</dbReference>
<dbReference type="AlphaFoldDB" id="A9V0N3"/>
<dbReference type="SMART" id="SM00456">
    <property type="entry name" value="WW"/>
    <property type="match status" value="2"/>
</dbReference>
<dbReference type="EMBL" id="CH991552">
    <property type="protein sequence ID" value="EDQ88910.1"/>
    <property type="molecule type" value="Genomic_DNA"/>
</dbReference>
<feature type="coiled-coil region" evidence="1">
    <location>
        <begin position="168"/>
        <end position="195"/>
    </location>
</feature>
<dbReference type="SMART" id="SM00441">
    <property type="entry name" value="FF"/>
    <property type="match status" value="4"/>
</dbReference>
<proteinExistence type="predicted"/>
<dbReference type="Gene3D" id="1.10.10.440">
    <property type="entry name" value="FF domain"/>
    <property type="match status" value="3"/>
</dbReference>
<accession>A9V0N3</accession>